<dbReference type="OMA" id="ISVKFHH"/>
<dbReference type="Gene3D" id="3.10.180.10">
    <property type="entry name" value="2,3-Dihydroxybiphenyl 1,2-Dioxygenase, domain 1"/>
    <property type="match status" value="1"/>
</dbReference>
<dbReference type="Pfam" id="PF06185">
    <property type="entry name" value="YecM"/>
    <property type="match status" value="1"/>
</dbReference>
<proteinExistence type="predicted"/>
<gene>
    <name evidence="1" type="ORF">DICPUDRAFT_87798</name>
</gene>
<dbReference type="SUPFAM" id="SSF54593">
    <property type="entry name" value="Glyoxalase/Bleomycin resistance protein/Dihydroxybiphenyl dioxygenase"/>
    <property type="match status" value="1"/>
</dbReference>
<dbReference type="PANTHER" id="PTHR37519:SF1">
    <property type="entry name" value="DIHYDROXYBIPHENYL DIOXYGENASE DOMAIN-CONTAINING PROTEIN"/>
    <property type="match status" value="1"/>
</dbReference>
<dbReference type="RefSeq" id="XP_003287897.1">
    <property type="nucleotide sequence ID" value="XM_003287849.1"/>
</dbReference>
<organism evidence="1 2">
    <name type="scientific">Dictyostelium purpureum</name>
    <name type="common">Slime mold</name>
    <dbReference type="NCBI Taxonomy" id="5786"/>
    <lineage>
        <taxon>Eukaryota</taxon>
        <taxon>Amoebozoa</taxon>
        <taxon>Evosea</taxon>
        <taxon>Eumycetozoa</taxon>
        <taxon>Dictyostelia</taxon>
        <taxon>Dictyosteliales</taxon>
        <taxon>Dictyosteliaceae</taxon>
        <taxon>Dictyostelium</taxon>
    </lineage>
</organism>
<dbReference type="VEuPathDB" id="AmoebaDB:DICPUDRAFT_87798"/>
<dbReference type="Proteomes" id="UP000001064">
    <property type="component" value="Unassembled WGS sequence"/>
</dbReference>
<evidence type="ECO:0000313" key="1">
    <source>
        <dbReference type="EMBL" id="EGC35594.1"/>
    </source>
</evidence>
<dbReference type="InterPro" id="IPR029068">
    <property type="entry name" value="Glyas_Bleomycin-R_OHBP_Dase"/>
</dbReference>
<dbReference type="AlphaFoldDB" id="F0ZKE5"/>
<name>F0ZKE5_DICPU</name>
<sequence>MEIKKVIGDYDKFLNIVFNHLIGCGGFKEQELIDWEIDHVCYRVSTKENYEEKKKQLGELGVNLIEANVNGRPISTYKLNKPIEFSYSGNPLIKKLIPLVELPMPKNSNTKDGLEHFEMVIGEGKDLKEFVDQHPINKQVSNWVYNGINKDFNADIEVEFYLTNQDKLDINHPQNEMDEKRTFSVKFHHQSLETVIAYEIKHGLTK</sequence>
<keyword evidence="2" id="KW-1185">Reference proteome</keyword>
<protein>
    <submittedName>
        <fullName evidence="1">Uncharacterized protein</fullName>
    </submittedName>
</protein>
<dbReference type="PANTHER" id="PTHR37519">
    <property type="match status" value="1"/>
</dbReference>
<dbReference type="KEGG" id="dpp:DICPUDRAFT_87798"/>
<accession>F0ZKE5</accession>
<reference evidence="2" key="1">
    <citation type="journal article" date="2011" name="Genome Biol.">
        <title>Comparative genomics of the social amoebae Dictyostelium discoideum and Dictyostelium purpureum.</title>
        <authorList>
            <consortium name="US DOE Joint Genome Institute (JGI-PGF)"/>
            <person name="Sucgang R."/>
            <person name="Kuo A."/>
            <person name="Tian X."/>
            <person name="Salerno W."/>
            <person name="Parikh A."/>
            <person name="Feasley C.L."/>
            <person name="Dalin E."/>
            <person name="Tu H."/>
            <person name="Huang E."/>
            <person name="Barry K."/>
            <person name="Lindquist E."/>
            <person name="Shapiro H."/>
            <person name="Bruce D."/>
            <person name="Schmutz J."/>
            <person name="Salamov A."/>
            <person name="Fey P."/>
            <person name="Gaudet P."/>
            <person name="Anjard C."/>
            <person name="Babu M.M."/>
            <person name="Basu S."/>
            <person name="Bushmanova Y."/>
            <person name="van der Wel H."/>
            <person name="Katoh-Kurasawa M."/>
            <person name="Dinh C."/>
            <person name="Coutinho P.M."/>
            <person name="Saito T."/>
            <person name="Elias M."/>
            <person name="Schaap P."/>
            <person name="Kay R.R."/>
            <person name="Henrissat B."/>
            <person name="Eichinger L."/>
            <person name="Rivero F."/>
            <person name="Putnam N.H."/>
            <person name="West C.M."/>
            <person name="Loomis W.F."/>
            <person name="Chisholm R.L."/>
            <person name="Shaulsky G."/>
            <person name="Strassmann J.E."/>
            <person name="Queller D.C."/>
            <person name="Kuspa A."/>
            <person name="Grigoriev I.V."/>
        </authorList>
    </citation>
    <scope>NUCLEOTIDE SEQUENCE [LARGE SCALE GENOMIC DNA]</scope>
    <source>
        <strain evidence="2">QSDP1</strain>
    </source>
</reference>
<dbReference type="OrthoDB" id="17928at2759"/>
<dbReference type="EMBL" id="GL871055">
    <property type="protein sequence ID" value="EGC35594.1"/>
    <property type="molecule type" value="Genomic_DNA"/>
</dbReference>
<dbReference type="InParanoid" id="F0ZKE5"/>
<dbReference type="eggNOG" id="ENOG502S7SY">
    <property type="taxonomic scope" value="Eukaryota"/>
</dbReference>
<dbReference type="GeneID" id="10501148"/>
<evidence type="ECO:0000313" key="2">
    <source>
        <dbReference type="Proteomes" id="UP000001064"/>
    </source>
</evidence>
<dbReference type="InterPro" id="IPR010393">
    <property type="entry name" value="DUF991_YecM-like"/>
</dbReference>